<dbReference type="InterPro" id="IPR032631">
    <property type="entry name" value="P-type_ATPase_N"/>
</dbReference>
<dbReference type="NCBIfam" id="TIGR01494">
    <property type="entry name" value="ATPase_P-type"/>
    <property type="match status" value="1"/>
</dbReference>
<feature type="transmembrane region" description="Helical" evidence="13">
    <location>
        <begin position="314"/>
        <end position="340"/>
    </location>
</feature>
<dbReference type="InterPro" id="IPR059000">
    <property type="entry name" value="ATPase_P-type_domA"/>
</dbReference>
<proteinExistence type="inferred from homology"/>
<keyword evidence="4 13" id="KW-0812">Transmembrane</keyword>
<evidence type="ECO:0000256" key="5">
    <source>
        <dbReference type="ARBA" id="ARBA00022723"/>
    </source>
</evidence>
<feature type="transmembrane region" description="Helical" evidence="13">
    <location>
        <begin position="271"/>
        <end position="293"/>
    </location>
</feature>
<dbReference type="Pfam" id="PF13246">
    <property type="entry name" value="Cation_ATPase"/>
    <property type="match status" value="1"/>
</dbReference>
<feature type="transmembrane region" description="Helical" evidence="13">
    <location>
        <begin position="44"/>
        <end position="63"/>
    </location>
</feature>
<dbReference type="EMBL" id="JAPFFF010000017">
    <property type="protein sequence ID" value="KAK8864038.1"/>
    <property type="molecule type" value="Genomic_DNA"/>
</dbReference>
<keyword evidence="6 13" id="KW-0547">Nucleotide-binding</keyword>
<dbReference type="InterPro" id="IPR018303">
    <property type="entry name" value="ATPase_P-typ_P_site"/>
</dbReference>
<feature type="transmembrane region" description="Helical" evidence="13">
    <location>
        <begin position="873"/>
        <end position="893"/>
    </location>
</feature>
<dbReference type="SUPFAM" id="SSF81653">
    <property type="entry name" value="Calcium ATPase, transduction domain A"/>
    <property type="match status" value="1"/>
</dbReference>
<evidence type="ECO:0000256" key="7">
    <source>
        <dbReference type="ARBA" id="ARBA00022840"/>
    </source>
</evidence>
<keyword evidence="9 13" id="KW-1278">Translocase</keyword>
<feature type="domain" description="P-type ATPase N-terminal" evidence="16">
    <location>
        <begin position="17"/>
        <end position="71"/>
    </location>
</feature>
<comment type="catalytic activity">
    <reaction evidence="12 13">
        <text>ATP + H2O + phospholipidSide 1 = ADP + phosphate + phospholipidSide 2.</text>
        <dbReference type="EC" id="7.6.2.1"/>
    </reaction>
</comment>
<comment type="subcellular location">
    <subcellularLocation>
        <location evidence="2">Endomembrane system</location>
    </subcellularLocation>
    <subcellularLocation>
        <location evidence="1 13">Membrane</location>
        <topology evidence="1 13">Multi-pass membrane protein</topology>
    </subcellularLocation>
</comment>
<evidence type="ECO:0000256" key="12">
    <source>
        <dbReference type="ARBA" id="ARBA00034036"/>
    </source>
</evidence>
<dbReference type="InterPro" id="IPR001757">
    <property type="entry name" value="P_typ_ATPase"/>
</dbReference>
<evidence type="ECO:0000256" key="4">
    <source>
        <dbReference type="ARBA" id="ARBA00022692"/>
    </source>
</evidence>
<evidence type="ECO:0000256" key="9">
    <source>
        <dbReference type="ARBA" id="ARBA00022967"/>
    </source>
</evidence>
<dbReference type="PROSITE" id="PS00154">
    <property type="entry name" value="ATPASE_E1_E2"/>
    <property type="match status" value="1"/>
</dbReference>
<dbReference type="SFLD" id="SFLDS00003">
    <property type="entry name" value="Haloacid_Dehalogenase"/>
    <property type="match status" value="1"/>
</dbReference>
<dbReference type="InterPro" id="IPR036412">
    <property type="entry name" value="HAD-like_sf"/>
</dbReference>
<dbReference type="SUPFAM" id="SSF81660">
    <property type="entry name" value="Metal cation-transporting ATPase, ATP-binding domain N"/>
    <property type="match status" value="1"/>
</dbReference>
<gene>
    <name evidence="18" type="ORF">M9Y10_011732</name>
</gene>
<dbReference type="InterPro" id="IPR023214">
    <property type="entry name" value="HAD_sf"/>
</dbReference>
<evidence type="ECO:0000256" key="6">
    <source>
        <dbReference type="ARBA" id="ARBA00022741"/>
    </source>
</evidence>
<dbReference type="Gene3D" id="3.40.1110.10">
    <property type="entry name" value="Calcium-transporting ATPase, cytoplasmic domain N"/>
    <property type="match status" value="1"/>
</dbReference>
<comment type="caution">
    <text evidence="18">The sequence shown here is derived from an EMBL/GenBank/DDBJ whole genome shotgun (WGS) entry which is preliminary data.</text>
</comment>
<dbReference type="Proteomes" id="UP001470230">
    <property type="component" value="Unassembled WGS sequence"/>
</dbReference>
<keyword evidence="8 13" id="KW-0460">Magnesium</keyword>
<dbReference type="InterPro" id="IPR023298">
    <property type="entry name" value="ATPase_P-typ_TM_dom_sf"/>
</dbReference>
<feature type="transmembrane region" description="Helical" evidence="13">
    <location>
        <begin position="70"/>
        <end position="88"/>
    </location>
</feature>
<evidence type="ECO:0000256" key="8">
    <source>
        <dbReference type="ARBA" id="ARBA00022842"/>
    </source>
</evidence>
<evidence type="ECO:0000259" key="15">
    <source>
        <dbReference type="Pfam" id="PF00122"/>
    </source>
</evidence>
<feature type="compositionally biased region" description="Acidic residues" evidence="14">
    <location>
        <begin position="1112"/>
        <end position="1121"/>
    </location>
</feature>
<evidence type="ECO:0000256" key="11">
    <source>
        <dbReference type="ARBA" id="ARBA00023136"/>
    </source>
</evidence>
<dbReference type="Pfam" id="PF16212">
    <property type="entry name" value="PhoLip_ATPase_C"/>
    <property type="match status" value="1"/>
</dbReference>
<sequence>MSSQDSGRTVIVHKTRDDKGKRLFVDNKISTTKYNFLTFIPLNLFFQFTRIANFYFLIIVLLLQFSWAPISASVAVVPLVIVIGFTMVRDGVEDLLRWKSDKKINNSTAHYLRNGQFEDIAWKDISVGDVIQIKKDEQVPADIVLLSSSNDDGITYIDTCNLDGETNLKIRQALVPTQYLTTAPKCSEFNATIVCDQPNNLLYTFNGYIKIGAEQHSLENRQILLRGCVLRNTHWANGVVVYTGKESKIMMNSSKSRTKRSLLERGLNWKLGSVFIFMLAFSFIGAGVGFVFEKKQINSGNHWYFRRNQNNKRNLAGMFFILLVSHIVIINAIIPISLYVTLEVVRIFQALFVKWDVEMYDEDTQTFANARTSNISDDLGQIEYIFSDKTGTLTCNKMEFMKCSIAGKIYGSGTTEVAYAAAKRKGIKIDPPDFKGKAFKDEDFMEIINGKKSDIPIEIRHFLWTLSICHAVIPEEDETQPYGIQFQASSPDEGALVLAAADFGYIFTSRSSAGITLKVDGEIVNVEVLANLEFSSERKRSSVIIKHPETNEIILYCKGADDLIFQRLSKDSPYQEETRKNLEEFAANGLRTLCCAYRVLDPDFFNGWIERYRDANCSITDRESAVNEVANEVESELTLIGATAIEDKLQQGVPDTIECLLKAKINLWVITGDKRETAINIGFACSLLSPKMKLVELDIDDEEKLMKIVNENLNNEDDKQPLALVASGSSLYHLLNDENSDTFYRLSQKCQSVICCRVSPLQKATIVKIMREKTGSLALAIGDGANDVGMILQADVGVGISGLEGTQAVLSSDYSISQFRFLKRLLLVHGYLNFYRNVDLVNYSFYKNMAFSFNQIIYGFLTSNGGATMYESVLYTVFNVIFTSIPPIVYAAADRDVTLEAMMNSPEIFHCDGKKKWMISYWRFWVNLLLGMYHGVCAFIVPYFALPPFIYSNGRTFGLREFGTIVYASVVAIVNARIMLMSHNWTWLHHLFFWLSILIFPVVALVIDAIQLSDDFRGVMIPLLRSGLFYMPIIGSIILALIPILLYYTIENSLDNIRNMVNYMEKNRKVSNAFLEQASSDYEDERLASDSGGRSLNELDDDVVLTDKNDVEIDNNYDEGSDTQKKGCKDDHNRTGYAFDVPSPLAAGENKNEDANNADNENESKIMIQQEVSKKGLDDL</sequence>
<keyword evidence="7 13" id="KW-0067">ATP-binding</keyword>
<feature type="transmembrane region" description="Helical" evidence="13">
    <location>
        <begin position="924"/>
        <end position="945"/>
    </location>
</feature>
<dbReference type="InterPro" id="IPR006539">
    <property type="entry name" value="P-type_ATPase_IV"/>
</dbReference>
<dbReference type="PANTHER" id="PTHR24092">
    <property type="entry name" value="PROBABLE PHOSPHOLIPID-TRANSPORTING ATPASE"/>
    <property type="match status" value="1"/>
</dbReference>
<dbReference type="InterPro" id="IPR008250">
    <property type="entry name" value="ATPase_P-typ_transduc_dom_A_sf"/>
</dbReference>
<dbReference type="InterPro" id="IPR023299">
    <property type="entry name" value="ATPase_P-typ_cyto_dom_N"/>
</dbReference>
<feature type="transmembrane region" description="Helical" evidence="13">
    <location>
        <begin position="957"/>
        <end position="980"/>
    </location>
</feature>
<feature type="compositionally biased region" description="Basic and acidic residues" evidence="14">
    <location>
        <begin position="1122"/>
        <end position="1134"/>
    </location>
</feature>
<dbReference type="SFLD" id="SFLDF00027">
    <property type="entry name" value="p-type_atpase"/>
    <property type="match status" value="1"/>
</dbReference>
<dbReference type="Gene3D" id="2.70.150.10">
    <property type="entry name" value="Calcium-transporting ATPase, cytoplasmic transduction domain A"/>
    <property type="match status" value="1"/>
</dbReference>
<dbReference type="SFLD" id="SFLDG00002">
    <property type="entry name" value="C1.7:_P-type_atpase_like"/>
    <property type="match status" value="1"/>
</dbReference>
<keyword evidence="5" id="KW-0479">Metal-binding</keyword>
<evidence type="ECO:0000259" key="17">
    <source>
        <dbReference type="Pfam" id="PF16212"/>
    </source>
</evidence>
<feature type="domain" description="P-type ATPase A" evidence="15">
    <location>
        <begin position="105"/>
        <end position="169"/>
    </location>
</feature>
<evidence type="ECO:0000256" key="13">
    <source>
        <dbReference type="RuleBase" id="RU362033"/>
    </source>
</evidence>
<reference evidence="18 19" key="1">
    <citation type="submission" date="2024-04" db="EMBL/GenBank/DDBJ databases">
        <title>Tritrichomonas musculus Genome.</title>
        <authorList>
            <person name="Alves-Ferreira E."/>
            <person name="Grigg M."/>
            <person name="Lorenzi H."/>
            <person name="Galac M."/>
        </authorList>
    </citation>
    <scope>NUCLEOTIDE SEQUENCE [LARGE SCALE GENOMIC DNA]</scope>
    <source>
        <strain evidence="18 19">EAF2021</strain>
    </source>
</reference>
<feature type="transmembrane region" description="Helical" evidence="13">
    <location>
        <begin position="987"/>
        <end position="1007"/>
    </location>
</feature>
<keyword evidence="19" id="KW-1185">Reference proteome</keyword>
<evidence type="ECO:0000259" key="16">
    <source>
        <dbReference type="Pfam" id="PF16209"/>
    </source>
</evidence>
<keyword evidence="10 13" id="KW-1133">Transmembrane helix</keyword>
<dbReference type="EC" id="7.6.2.1" evidence="13"/>
<dbReference type="Pfam" id="PF00122">
    <property type="entry name" value="E1-E2_ATPase"/>
    <property type="match status" value="1"/>
</dbReference>
<evidence type="ECO:0000313" key="18">
    <source>
        <dbReference type="EMBL" id="KAK8864038.1"/>
    </source>
</evidence>
<dbReference type="InterPro" id="IPR044492">
    <property type="entry name" value="P_typ_ATPase_HD_dom"/>
</dbReference>
<evidence type="ECO:0000256" key="3">
    <source>
        <dbReference type="ARBA" id="ARBA00008109"/>
    </source>
</evidence>
<accession>A0ABR2IMF6</accession>
<dbReference type="Gene3D" id="3.40.50.1000">
    <property type="entry name" value="HAD superfamily/HAD-like"/>
    <property type="match status" value="1"/>
</dbReference>
<evidence type="ECO:0000256" key="10">
    <source>
        <dbReference type="ARBA" id="ARBA00022989"/>
    </source>
</evidence>
<dbReference type="SUPFAM" id="SSF81665">
    <property type="entry name" value="Calcium ATPase, transmembrane domain M"/>
    <property type="match status" value="1"/>
</dbReference>
<dbReference type="PANTHER" id="PTHR24092:SF150">
    <property type="entry name" value="PHOSPHOLIPID-TRANSPORTING ATPASE"/>
    <property type="match status" value="1"/>
</dbReference>
<name>A0ABR2IMF6_9EUKA</name>
<feature type="domain" description="P-type ATPase C-terminal" evidence="17">
    <location>
        <begin position="809"/>
        <end position="1053"/>
    </location>
</feature>
<feature type="transmembrane region" description="Helical" evidence="13">
    <location>
        <begin position="1027"/>
        <end position="1050"/>
    </location>
</feature>
<comment type="similarity">
    <text evidence="3 13">Belongs to the cation transport ATPase (P-type) (TC 3.A.3) family. Type IV subfamily.</text>
</comment>
<dbReference type="NCBIfam" id="TIGR01652">
    <property type="entry name" value="ATPase-Plipid"/>
    <property type="match status" value="1"/>
</dbReference>
<evidence type="ECO:0000256" key="14">
    <source>
        <dbReference type="SAM" id="MobiDB-lite"/>
    </source>
</evidence>
<evidence type="ECO:0000256" key="1">
    <source>
        <dbReference type="ARBA" id="ARBA00004141"/>
    </source>
</evidence>
<dbReference type="InterPro" id="IPR032630">
    <property type="entry name" value="P_typ_ATPase_c"/>
</dbReference>
<protein>
    <recommendedName>
        <fullName evidence="13">Phospholipid-transporting ATPase</fullName>
        <ecNumber evidence="13">7.6.2.1</ecNumber>
    </recommendedName>
</protein>
<dbReference type="PRINTS" id="PR00119">
    <property type="entry name" value="CATATPASE"/>
</dbReference>
<dbReference type="Pfam" id="PF16209">
    <property type="entry name" value="PhoLip_ATPase_N"/>
    <property type="match status" value="1"/>
</dbReference>
<evidence type="ECO:0000256" key="2">
    <source>
        <dbReference type="ARBA" id="ARBA00004308"/>
    </source>
</evidence>
<keyword evidence="11 13" id="KW-0472">Membrane</keyword>
<dbReference type="SUPFAM" id="SSF56784">
    <property type="entry name" value="HAD-like"/>
    <property type="match status" value="1"/>
</dbReference>
<evidence type="ECO:0000313" key="19">
    <source>
        <dbReference type="Proteomes" id="UP001470230"/>
    </source>
</evidence>
<feature type="region of interest" description="Disordered" evidence="14">
    <location>
        <begin position="1110"/>
        <end position="1180"/>
    </location>
</feature>
<organism evidence="18 19">
    <name type="scientific">Tritrichomonas musculus</name>
    <dbReference type="NCBI Taxonomy" id="1915356"/>
    <lineage>
        <taxon>Eukaryota</taxon>
        <taxon>Metamonada</taxon>
        <taxon>Parabasalia</taxon>
        <taxon>Tritrichomonadida</taxon>
        <taxon>Tritrichomonadidae</taxon>
        <taxon>Tritrichomonas</taxon>
    </lineage>
</organism>